<proteinExistence type="predicted"/>
<protein>
    <submittedName>
        <fullName evidence="2">Uncharacterized protein</fullName>
    </submittedName>
</protein>
<sequence>MLDSRSRHQHTLQNTLIPKTFPYFASKRFPWPRWSRLPGKKSSRFETQFTEDPPLSCPGSRTHPPLLLGAGRGRGCQLRCFPSSSGHGSKRQELVEK</sequence>
<reference evidence="2 3" key="1">
    <citation type="journal article" date="2019" name="Sci. Rep.">
        <title>Orb-weaving spider Araneus ventricosus genome elucidates the spidroin gene catalogue.</title>
        <authorList>
            <person name="Kono N."/>
            <person name="Nakamura H."/>
            <person name="Ohtoshi R."/>
            <person name="Moran D.A.P."/>
            <person name="Shinohara A."/>
            <person name="Yoshida Y."/>
            <person name="Fujiwara M."/>
            <person name="Mori M."/>
            <person name="Tomita M."/>
            <person name="Arakawa K."/>
        </authorList>
    </citation>
    <scope>NUCLEOTIDE SEQUENCE [LARGE SCALE GENOMIC DNA]</scope>
</reference>
<comment type="caution">
    <text evidence="2">The sequence shown here is derived from an EMBL/GenBank/DDBJ whole genome shotgun (WGS) entry which is preliminary data.</text>
</comment>
<dbReference type="AlphaFoldDB" id="A0A4Y2SQQ7"/>
<organism evidence="2 3">
    <name type="scientific">Araneus ventricosus</name>
    <name type="common">Orbweaver spider</name>
    <name type="synonym">Epeira ventricosa</name>
    <dbReference type="NCBI Taxonomy" id="182803"/>
    <lineage>
        <taxon>Eukaryota</taxon>
        <taxon>Metazoa</taxon>
        <taxon>Ecdysozoa</taxon>
        <taxon>Arthropoda</taxon>
        <taxon>Chelicerata</taxon>
        <taxon>Arachnida</taxon>
        <taxon>Araneae</taxon>
        <taxon>Araneomorphae</taxon>
        <taxon>Entelegynae</taxon>
        <taxon>Araneoidea</taxon>
        <taxon>Araneidae</taxon>
        <taxon>Araneus</taxon>
    </lineage>
</organism>
<feature type="region of interest" description="Disordered" evidence="1">
    <location>
        <begin position="42"/>
        <end position="68"/>
    </location>
</feature>
<evidence type="ECO:0000313" key="3">
    <source>
        <dbReference type="Proteomes" id="UP000499080"/>
    </source>
</evidence>
<keyword evidence="3" id="KW-1185">Reference proteome</keyword>
<dbReference type="EMBL" id="BGPR01023220">
    <property type="protein sequence ID" value="GBN90221.1"/>
    <property type="molecule type" value="Genomic_DNA"/>
</dbReference>
<evidence type="ECO:0000256" key="1">
    <source>
        <dbReference type="SAM" id="MobiDB-lite"/>
    </source>
</evidence>
<dbReference type="Proteomes" id="UP000499080">
    <property type="component" value="Unassembled WGS sequence"/>
</dbReference>
<name>A0A4Y2SQQ7_ARAVE</name>
<evidence type="ECO:0000313" key="2">
    <source>
        <dbReference type="EMBL" id="GBN90221.1"/>
    </source>
</evidence>
<gene>
    <name evidence="2" type="ORF">AVEN_192805_1</name>
</gene>
<accession>A0A4Y2SQQ7</accession>